<accession>A0AA88YJT7</accession>
<reference evidence="11" key="1">
    <citation type="submission" date="2019-08" db="EMBL/GenBank/DDBJ databases">
        <title>The improved chromosome-level genome for the pearl oyster Pinctada fucata martensii using PacBio sequencing and Hi-C.</title>
        <authorList>
            <person name="Zheng Z."/>
        </authorList>
    </citation>
    <scope>NUCLEOTIDE SEQUENCE</scope>
    <source>
        <strain evidence="11">ZZ-2019</strain>
        <tissue evidence="11">Adductor muscle</tissue>
    </source>
</reference>
<dbReference type="PROSITE" id="PS51419">
    <property type="entry name" value="RAB"/>
    <property type="match status" value="1"/>
</dbReference>
<dbReference type="FunFam" id="3.30.710.10:FF:000202">
    <property type="entry name" value="Predicted protein"/>
    <property type="match status" value="1"/>
</dbReference>
<comment type="similarity">
    <text evidence="2">Belongs to the small GTPase superfamily. Rho family.</text>
</comment>
<dbReference type="InterPro" id="IPR003578">
    <property type="entry name" value="Small_GTPase_Rho"/>
</dbReference>
<sequence length="593" mass="66875">MENYKLVTVGDGAVGKSCLFISYTTNSFPSEYVPTVFDNYCANMMVDGKPVSLGLWDTAGQEDYDRLRPLSYPQTDVFFVCFGVENRSSFENVPSKWLPEIRHFCPDVPIVLVACKIDLRDGRSDCVTRDEGSRLAKEEGLALYCETSALTMEGVGICFDDAVRCAIRNRSSKPKKKSFGISFFKSKSSDKNTPQPPVMPPAGKAPWIEVETSIFADDWMRMLDNPKHSDVTFLLEGQHQIEAHQLVLCSASSFFCRVFGRADGKKSQLSGIRGNDKFSQENLNSGLIEGISSYLETSKGERLKHVTIGLSADIRPKTFAHVMEFIYVGVPKLPEDPDEMGQDEVSELIRVAKLFDMPQLVTICTNYVTGQDFLNPSIGTYLNDEAGKRMKEMYLNDKDSADVVFEVEGNEFHCHRAVMSARCDVMAAMFSGNFMESNSEITRLKIPEVSSECFKALLEYLYTDHAPIEESDAVGILVLADEYCQKRLVNLCELYITKEVDKQVTKRIEKSDIDVIGLLLNSQLHNADQLAGWCLHFISSNYIAFEKRAEFPLLTGDNKDFVEENRWPPLSYLKEVKEYEEEMAKRGEKCSIM</sequence>
<dbReference type="CDD" id="cd18499">
    <property type="entry name" value="BACK_RHOBTB"/>
    <property type="match status" value="1"/>
</dbReference>
<dbReference type="GO" id="GO:0007264">
    <property type="term" value="P:small GTPase-mediated signal transduction"/>
    <property type="evidence" value="ECO:0007669"/>
    <property type="project" value="InterPro"/>
</dbReference>
<dbReference type="Gene3D" id="3.40.50.300">
    <property type="entry name" value="P-loop containing nucleotide triphosphate hydrolases"/>
    <property type="match status" value="1"/>
</dbReference>
<dbReference type="AlphaFoldDB" id="A0AA88YJT7"/>
<dbReference type="SMART" id="SM00176">
    <property type="entry name" value="RAN"/>
    <property type="match status" value="1"/>
</dbReference>
<keyword evidence="6" id="KW-0342">GTP-binding</keyword>
<dbReference type="SMART" id="SM00175">
    <property type="entry name" value="RAB"/>
    <property type="match status" value="1"/>
</dbReference>
<evidence type="ECO:0000256" key="7">
    <source>
        <dbReference type="ARBA" id="ARBA00023136"/>
    </source>
</evidence>
<dbReference type="GO" id="GO:0003924">
    <property type="term" value="F:GTPase activity"/>
    <property type="evidence" value="ECO:0007669"/>
    <property type="project" value="InterPro"/>
</dbReference>
<evidence type="ECO:0000256" key="5">
    <source>
        <dbReference type="ARBA" id="ARBA00022741"/>
    </source>
</evidence>
<dbReference type="PRINTS" id="PR00449">
    <property type="entry name" value="RASTRNSFRMNG"/>
</dbReference>
<keyword evidence="7" id="KW-0472">Membrane</keyword>
<keyword evidence="12" id="KW-1185">Reference proteome</keyword>
<dbReference type="InterPro" id="IPR027417">
    <property type="entry name" value="P-loop_NTPase"/>
</dbReference>
<evidence type="ECO:0000256" key="3">
    <source>
        <dbReference type="ARBA" id="ARBA00022475"/>
    </source>
</evidence>
<dbReference type="InterPro" id="IPR001806">
    <property type="entry name" value="Small_GTPase"/>
</dbReference>
<name>A0AA88YJT7_PINIB</name>
<feature type="domain" description="BTB" evidence="10">
    <location>
        <begin position="401"/>
        <end position="470"/>
    </location>
</feature>
<dbReference type="InterPro" id="IPR005225">
    <property type="entry name" value="Small_GTP-bd"/>
</dbReference>
<dbReference type="CDD" id="cd00157">
    <property type="entry name" value="Rho"/>
    <property type="match status" value="1"/>
</dbReference>
<dbReference type="Proteomes" id="UP001186944">
    <property type="component" value="Unassembled WGS sequence"/>
</dbReference>
<dbReference type="SMART" id="SM00173">
    <property type="entry name" value="RAS"/>
    <property type="match status" value="1"/>
</dbReference>
<dbReference type="InterPro" id="IPR000210">
    <property type="entry name" value="BTB/POZ_dom"/>
</dbReference>
<evidence type="ECO:0000256" key="6">
    <source>
        <dbReference type="ARBA" id="ARBA00023134"/>
    </source>
</evidence>
<gene>
    <name evidence="11" type="ORF">FSP39_022813</name>
</gene>
<comment type="caution">
    <text evidence="11">The sequence shown here is derived from an EMBL/GenBank/DDBJ whole genome shotgun (WGS) entry which is preliminary data.</text>
</comment>
<dbReference type="EMBL" id="VSWD01000003">
    <property type="protein sequence ID" value="KAK3106574.1"/>
    <property type="molecule type" value="Genomic_DNA"/>
</dbReference>
<dbReference type="NCBIfam" id="TIGR00231">
    <property type="entry name" value="small_GTP"/>
    <property type="match status" value="1"/>
</dbReference>
<dbReference type="Pfam" id="PF00651">
    <property type="entry name" value="BTB"/>
    <property type="match status" value="3"/>
</dbReference>
<dbReference type="SMART" id="SM00225">
    <property type="entry name" value="BTB"/>
    <property type="match status" value="2"/>
</dbReference>
<evidence type="ECO:0000256" key="1">
    <source>
        <dbReference type="ARBA" id="ARBA00004342"/>
    </source>
</evidence>
<evidence type="ECO:0000256" key="9">
    <source>
        <dbReference type="ARBA" id="ARBA00023289"/>
    </source>
</evidence>
<dbReference type="PROSITE" id="PS51420">
    <property type="entry name" value="RHO"/>
    <property type="match status" value="1"/>
</dbReference>
<dbReference type="PROSITE" id="PS51421">
    <property type="entry name" value="RAS"/>
    <property type="match status" value="1"/>
</dbReference>
<evidence type="ECO:0000256" key="2">
    <source>
        <dbReference type="ARBA" id="ARBA00010142"/>
    </source>
</evidence>
<evidence type="ECO:0000259" key="10">
    <source>
        <dbReference type="PROSITE" id="PS50097"/>
    </source>
</evidence>
<dbReference type="SUPFAM" id="SSF52540">
    <property type="entry name" value="P-loop containing nucleoside triphosphate hydrolases"/>
    <property type="match status" value="1"/>
</dbReference>
<dbReference type="CDD" id="cd18299">
    <property type="entry name" value="BTB1_POZ_RhoBTB"/>
    <property type="match status" value="1"/>
</dbReference>
<dbReference type="SUPFAM" id="SSF54695">
    <property type="entry name" value="POZ domain"/>
    <property type="match status" value="2"/>
</dbReference>
<dbReference type="Gene3D" id="3.30.710.10">
    <property type="entry name" value="Potassium Channel Kv1.1, Chain A"/>
    <property type="match status" value="2"/>
</dbReference>
<evidence type="ECO:0000313" key="12">
    <source>
        <dbReference type="Proteomes" id="UP001186944"/>
    </source>
</evidence>
<dbReference type="InterPro" id="IPR011333">
    <property type="entry name" value="SKP1/BTB/POZ_sf"/>
</dbReference>
<keyword evidence="3" id="KW-1003">Cell membrane</keyword>
<keyword evidence="8" id="KW-0449">Lipoprotein</keyword>
<evidence type="ECO:0000256" key="4">
    <source>
        <dbReference type="ARBA" id="ARBA00022481"/>
    </source>
</evidence>
<organism evidence="11 12">
    <name type="scientific">Pinctada imbricata</name>
    <name type="common">Atlantic pearl-oyster</name>
    <name type="synonym">Pinctada martensii</name>
    <dbReference type="NCBI Taxonomy" id="66713"/>
    <lineage>
        <taxon>Eukaryota</taxon>
        <taxon>Metazoa</taxon>
        <taxon>Spiralia</taxon>
        <taxon>Lophotrochozoa</taxon>
        <taxon>Mollusca</taxon>
        <taxon>Bivalvia</taxon>
        <taxon>Autobranchia</taxon>
        <taxon>Pteriomorphia</taxon>
        <taxon>Pterioida</taxon>
        <taxon>Pterioidea</taxon>
        <taxon>Pteriidae</taxon>
        <taxon>Pinctada</taxon>
    </lineage>
</organism>
<dbReference type="PANTHER" id="PTHR24072">
    <property type="entry name" value="RHO FAMILY GTPASE"/>
    <property type="match status" value="1"/>
</dbReference>
<keyword evidence="4" id="KW-0488">Methylation</keyword>
<proteinExistence type="inferred from homology"/>
<dbReference type="PROSITE" id="PS50097">
    <property type="entry name" value="BTB"/>
    <property type="match status" value="2"/>
</dbReference>
<evidence type="ECO:0000256" key="8">
    <source>
        <dbReference type="ARBA" id="ARBA00023288"/>
    </source>
</evidence>
<keyword evidence="9" id="KW-0636">Prenylation</keyword>
<comment type="subcellular location">
    <subcellularLocation>
        <location evidence="1">Cell membrane</location>
        <topology evidence="1">Lipid-anchor</topology>
        <orientation evidence="1">Cytoplasmic side</orientation>
    </subcellularLocation>
</comment>
<dbReference type="GO" id="GO:0005886">
    <property type="term" value="C:plasma membrane"/>
    <property type="evidence" value="ECO:0007669"/>
    <property type="project" value="UniProtKB-SubCell"/>
</dbReference>
<dbReference type="GO" id="GO:0005525">
    <property type="term" value="F:GTP binding"/>
    <property type="evidence" value="ECO:0007669"/>
    <property type="project" value="UniProtKB-KW"/>
</dbReference>
<keyword evidence="5" id="KW-0547">Nucleotide-binding</keyword>
<dbReference type="FunFam" id="3.40.50.300:FF:000983">
    <property type="entry name" value="Rho family GTPase"/>
    <property type="match status" value="1"/>
</dbReference>
<feature type="domain" description="BTB" evidence="10">
    <location>
        <begin position="229"/>
        <end position="335"/>
    </location>
</feature>
<protein>
    <recommendedName>
        <fullName evidence="10">BTB domain-containing protein</fullName>
    </recommendedName>
</protein>
<dbReference type="Pfam" id="PF00071">
    <property type="entry name" value="Ras"/>
    <property type="match status" value="1"/>
</dbReference>
<dbReference type="SMART" id="SM00174">
    <property type="entry name" value="RHO"/>
    <property type="match status" value="1"/>
</dbReference>
<evidence type="ECO:0000313" key="11">
    <source>
        <dbReference type="EMBL" id="KAK3106574.1"/>
    </source>
</evidence>